<evidence type="ECO:0000313" key="3">
    <source>
        <dbReference type="Proteomes" id="UP000317494"/>
    </source>
</evidence>
<keyword evidence="3" id="KW-1185">Reference proteome</keyword>
<feature type="signal peptide" evidence="1">
    <location>
        <begin position="1"/>
        <end position="18"/>
    </location>
</feature>
<keyword evidence="1" id="KW-0732">Signal</keyword>
<protein>
    <recommendedName>
        <fullName evidence="4">Secreted protein</fullName>
    </recommendedName>
</protein>
<evidence type="ECO:0008006" key="4">
    <source>
        <dbReference type="Google" id="ProtNLM"/>
    </source>
</evidence>
<sequence>MKAQVRLHLVVSIPYALAVPSKYWGPPIVTAAVRSVGSVLNSIRRHAKNPGAMINQQLAVRIVQKRAEGARCTSLLQYYEI</sequence>
<name>A0A507BWS4_9FUNG</name>
<dbReference type="EMBL" id="QEAN01000622">
    <property type="protein sequence ID" value="TPX31329.1"/>
    <property type="molecule type" value="Genomic_DNA"/>
</dbReference>
<organism evidence="2 3">
    <name type="scientific">Synchytrium endobioticum</name>
    <dbReference type="NCBI Taxonomy" id="286115"/>
    <lineage>
        <taxon>Eukaryota</taxon>
        <taxon>Fungi</taxon>
        <taxon>Fungi incertae sedis</taxon>
        <taxon>Chytridiomycota</taxon>
        <taxon>Chytridiomycota incertae sedis</taxon>
        <taxon>Chytridiomycetes</taxon>
        <taxon>Synchytriales</taxon>
        <taxon>Synchytriaceae</taxon>
        <taxon>Synchytrium</taxon>
    </lineage>
</organism>
<evidence type="ECO:0000313" key="2">
    <source>
        <dbReference type="EMBL" id="TPX31329.1"/>
    </source>
</evidence>
<proteinExistence type="predicted"/>
<gene>
    <name evidence="2" type="ORF">SeMB42_g07775</name>
</gene>
<feature type="chain" id="PRO_5021257488" description="Secreted protein" evidence="1">
    <location>
        <begin position="19"/>
        <end position="81"/>
    </location>
</feature>
<dbReference type="Proteomes" id="UP000317494">
    <property type="component" value="Unassembled WGS sequence"/>
</dbReference>
<accession>A0A507BWS4</accession>
<comment type="caution">
    <text evidence="2">The sequence shown here is derived from an EMBL/GenBank/DDBJ whole genome shotgun (WGS) entry which is preliminary data.</text>
</comment>
<reference evidence="2 3" key="1">
    <citation type="journal article" date="2019" name="Sci. Rep.">
        <title>Comparative genomics of chytrid fungi reveal insights into the obligate biotrophic and pathogenic lifestyle of Synchytrium endobioticum.</title>
        <authorList>
            <person name="van de Vossenberg B.T.L.H."/>
            <person name="Warris S."/>
            <person name="Nguyen H.D.T."/>
            <person name="van Gent-Pelzer M.P.E."/>
            <person name="Joly D.L."/>
            <person name="van de Geest H.C."/>
            <person name="Bonants P.J.M."/>
            <person name="Smith D.S."/>
            <person name="Levesque C.A."/>
            <person name="van der Lee T.A.J."/>
        </authorList>
    </citation>
    <scope>NUCLEOTIDE SEQUENCE [LARGE SCALE GENOMIC DNA]</scope>
    <source>
        <strain evidence="2 3">MB42</strain>
    </source>
</reference>
<dbReference type="AlphaFoldDB" id="A0A507BWS4"/>
<dbReference type="VEuPathDB" id="FungiDB:SeMB42_g07775"/>
<evidence type="ECO:0000256" key="1">
    <source>
        <dbReference type="SAM" id="SignalP"/>
    </source>
</evidence>